<dbReference type="PANTHER" id="PTHR10314">
    <property type="entry name" value="CYSTATHIONINE BETA-SYNTHASE"/>
    <property type="match status" value="1"/>
</dbReference>
<comment type="cofactor">
    <cofactor evidence="1">
        <name>pyridoxal 5'-phosphate</name>
        <dbReference type="ChEBI" id="CHEBI:597326"/>
    </cofactor>
</comment>
<organism evidence="5 6">
    <name type="scientific">Allostreptomyces psammosilenae</name>
    <dbReference type="NCBI Taxonomy" id="1892865"/>
    <lineage>
        <taxon>Bacteria</taxon>
        <taxon>Bacillati</taxon>
        <taxon>Actinomycetota</taxon>
        <taxon>Actinomycetes</taxon>
        <taxon>Kitasatosporales</taxon>
        <taxon>Streptomycetaceae</taxon>
        <taxon>Allostreptomyces</taxon>
    </lineage>
</organism>
<evidence type="ECO:0000259" key="4">
    <source>
        <dbReference type="Pfam" id="PF00291"/>
    </source>
</evidence>
<gene>
    <name evidence="5" type="ORF">FHU37_001290</name>
</gene>
<dbReference type="EC" id="2.5.1.47" evidence="5"/>
<dbReference type="RefSeq" id="WP_312892465.1">
    <property type="nucleotide sequence ID" value="NZ_JACBZD010000001.1"/>
</dbReference>
<evidence type="ECO:0000256" key="2">
    <source>
        <dbReference type="ARBA" id="ARBA00022898"/>
    </source>
</evidence>
<comment type="caution">
    <text evidence="5">The sequence shown here is derived from an EMBL/GenBank/DDBJ whole genome shotgun (WGS) entry which is preliminary data.</text>
</comment>
<keyword evidence="5" id="KW-0808">Transferase</keyword>
<dbReference type="GO" id="GO:0004124">
    <property type="term" value="F:cysteine synthase activity"/>
    <property type="evidence" value="ECO:0007669"/>
    <property type="project" value="UniProtKB-EC"/>
</dbReference>
<keyword evidence="6" id="KW-1185">Reference proteome</keyword>
<evidence type="ECO:0000313" key="5">
    <source>
        <dbReference type="EMBL" id="NYI04347.1"/>
    </source>
</evidence>
<keyword evidence="2" id="KW-0663">Pyridoxal phosphate</keyword>
<protein>
    <submittedName>
        <fullName evidence="5">Cysteine synthase A</fullName>
        <ecNumber evidence="5">2.5.1.47</ecNumber>
    </submittedName>
</protein>
<dbReference type="EMBL" id="JACBZD010000001">
    <property type="protein sequence ID" value="NYI04347.1"/>
    <property type="molecule type" value="Genomic_DNA"/>
</dbReference>
<dbReference type="Pfam" id="PF00291">
    <property type="entry name" value="PALP"/>
    <property type="match status" value="1"/>
</dbReference>
<dbReference type="Proteomes" id="UP000567795">
    <property type="component" value="Unassembled WGS sequence"/>
</dbReference>
<dbReference type="AlphaFoldDB" id="A0A852ZS92"/>
<sequence>MPADEQGDTERPGGGPDAAPSPPHARRHRWAGRAVELLRAEAAAVGPTPLLRYPLPSAWGPRLYLKDESAQPTGSLKHRLVRAMFLHALADGRITEGTPVVVATGGAVAVAGAAIAGRLGVPFHAVVPRAAAPALTARIEPLGAQVTVGDPPAAVHAEAARLAERLGGHFMDHFADAERAVTGCGEPTIAEETFQQLAGEDHPLPHWIVTGAGTGATAAAFGRHLRRHGLPTGLAVVDPENSAYFPGWAAGVPDYATGVPSRIAGIGRPRMEPGFVPSLVDLMVPVPDAASIAAMRHLRAATGRSLGGSSGTTLWGACHLLARMLAEGTRGSVVIIAGDHAEPYRHTYDDDAWLRQQGLDPTPHAQVLERFFATGEWSPG</sequence>
<evidence type="ECO:0000256" key="3">
    <source>
        <dbReference type="SAM" id="MobiDB-lite"/>
    </source>
</evidence>
<dbReference type="Gene3D" id="3.40.50.1100">
    <property type="match status" value="2"/>
</dbReference>
<dbReference type="InterPro" id="IPR050214">
    <property type="entry name" value="Cys_Synth/Cystath_Beta-Synth"/>
</dbReference>
<name>A0A852ZS92_9ACTN</name>
<proteinExistence type="predicted"/>
<reference evidence="5 6" key="1">
    <citation type="submission" date="2020-07" db="EMBL/GenBank/DDBJ databases">
        <title>Sequencing the genomes of 1000 actinobacteria strains.</title>
        <authorList>
            <person name="Klenk H.-P."/>
        </authorList>
    </citation>
    <scope>NUCLEOTIDE SEQUENCE [LARGE SCALE GENOMIC DNA]</scope>
    <source>
        <strain evidence="5 6">DSM 42178</strain>
    </source>
</reference>
<evidence type="ECO:0000313" key="6">
    <source>
        <dbReference type="Proteomes" id="UP000567795"/>
    </source>
</evidence>
<dbReference type="SUPFAM" id="SSF53686">
    <property type="entry name" value="Tryptophan synthase beta subunit-like PLP-dependent enzymes"/>
    <property type="match status" value="1"/>
</dbReference>
<accession>A0A852ZS92</accession>
<dbReference type="InterPro" id="IPR036052">
    <property type="entry name" value="TrpB-like_PALP_sf"/>
</dbReference>
<dbReference type="InterPro" id="IPR001926">
    <property type="entry name" value="TrpB-like_PALP"/>
</dbReference>
<feature type="domain" description="Tryptophan synthase beta chain-like PALP" evidence="4">
    <location>
        <begin position="44"/>
        <end position="336"/>
    </location>
</feature>
<evidence type="ECO:0000256" key="1">
    <source>
        <dbReference type="ARBA" id="ARBA00001933"/>
    </source>
</evidence>
<feature type="region of interest" description="Disordered" evidence="3">
    <location>
        <begin position="1"/>
        <end position="28"/>
    </location>
</feature>